<feature type="non-terminal residue" evidence="2">
    <location>
        <position position="1"/>
    </location>
</feature>
<name>A0A6J4KUM5_9SPHI</name>
<feature type="non-terminal residue" evidence="2">
    <location>
        <position position="114"/>
    </location>
</feature>
<evidence type="ECO:0000313" key="2">
    <source>
        <dbReference type="EMBL" id="CAA9311952.1"/>
    </source>
</evidence>
<dbReference type="EMBL" id="CADCTQ010000519">
    <property type="protein sequence ID" value="CAA9311952.1"/>
    <property type="molecule type" value="Genomic_DNA"/>
</dbReference>
<evidence type="ECO:0000256" key="1">
    <source>
        <dbReference type="SAM" id="MobiDB-lite"/>
    </source>
</evidence>
<dbReference type="AlphaFoldDB" id="A0A6J4KUM5"/>
<protein>
    <submittedName>
        <fullName evidence="2">Uncharacterized protein</fullName>
    </submittedName>
</protein>
<organism evidence="2">
    <name type="scientific">uncultured Cytophagales bacterium</name>
    <dbReference type="NCBI Taxonomy" id="158755"/>
    <lineage>
        <taxon>Bacteria</taxon>
        <taxon>Pseudomonadati</taxon>
        <taxon>Bacteroidota</taxon>
        <taxon>Sphingobacteriia</taxon>
        <taxon>Sphingobacteriales</taxon>
        <taxon>environmental samples</taxon>
    </lineage>
</organism>
<feature type="region of interest" description="Disordered" evidence="1">
    <location>
        <begin position="1"/>
        <end position="22"/>
    </location>
</feature>
<proteinExistence type="predicted"/>
<accession>A0A6J4KUM5</accession>
<feature type="compositionally biased region" description="Low complexity" evidence="1">
    <location>
        <begin position="90"/>
        <end position="106"/>
    </location>
</feature>
<feature type="compositionally biased region" description="Low complexity" evidence="1">
    <location>
        <begin position="65"/>
        <end position="75"/>
    </location>
</feature>
<gene>
    <name evidence="2" type="ORF">AVDCRST_MAG56-6348</name>
</gene>
<reference evidence="2" key="1">
    <citation type="submission" date="2020-02" db="EMBL/GenBank/DDBJ databases">
        <authorList>
            <person name="Meier V. D."/>
        </authorList>
    </citation>
    <scope>NUCLEOTIDE SEQUENCE</scope>
    <source>
        <strain evidence="2">AVDCRST_MAG56</strain>
    </source>
</reference>
<sequence length="114" mass="12417">EPQTHPVHFRKRGPGPGCAAAGTGQITQPAALRSTLCLLFLRPAGFRRHRLPPAYDLHPRTRKTQQGPQLGQPPLRRGHADQVRGGRNCPFPGRAARPGGVGPAPFHQHQRPVL</sequence>
<feature type="region of interest" description="Disordered" evidence="1">
    <location>
        <begin position="51"/>
        <end position="114"/>
    </location>
</feature>